<dbReference type="EMBL" id="AP028212">
    <property type="protein sequence ID" value="BEI87323.1"/>
    <property type="molecule type" value="Genomic_DNA"/>
</dbReference>
<dbReference type="GO" id="GO:0001965">
    <property type="term" value="F:G-protein alpha-subunit binding"/>
    <property type="evidence" value="ECO:0007669"/>
    <property type="project" value="TreeGrafter"/>
</dbReference>
<evidence type="ECO:0000313" key="6">
    <source>
        <dbReference type="Proteomes" id="UP001233271"/>
    </source>
</evidence>
<dbReference type="GeneID" id="85491194"/>
<accession>A0AA48L1Q8</accession>
<keyword evidence="3" id="KW-0143">Chaperone</keyword>
<sequence>MDDLVAARYSHIPDRGKYASLSPVRRELKHVLDAPPTALHPLERKGYLEAILSDLDPNGGAWITWPEDVHLLALNAVKVLGRNPVGSKEVLIQPDNLATLVFHTSLPAELPGVTPLSPVASSAASSHSHSNSFGISTHVPVSSRSVQAGRAVPPPPTSRPALEALRALANSLTLHPPARTRVARFGVGEAVARALHGQIQPDRLFLLCRVAFLVTVSGPGADSAVRSMVEDEGVVDRLVYHLNNTPPIEANYDNVTELLKLITNVLSHYPRGPRGNLDPQLVPLHYPVLACMYQLEMRDLRPPLSTALSALVYIPFDSSNLSTWYSVPGAHPASGGVGLAPYRTNSSRPSTASSSSGSSGGPDEKKKRGLFGRKRRESGTSKPKEQLTVPERRESGSSLGAEDAPRYMDIGKLPRRIIDCLTAFIDVHLPGNAQPAADLQLDDALAPVLMLATHASSGSEEMRHYFRGSLLPPDLDRSPAAGPLESRPGLLGTLLRLLDSTSHVQSRDTSGEFLFAVAGLEPAKLCDDVGYGNVAGFLFRKGVSGPPKAHLAALDDAGEGVLPVGDMPPPPQNGASRSAAHNAAHPFAAGGGARRPSYGHQVPSRSAPSPSMQQQRSAPLTHPPRGPTPHHPRPPPQMPQIPMPRGTLSKEPSLTGHPRDQPRPSSHRSSSHTSHSHSSPQLAPNARQLPSQSPTQLTYSQPLYNQPLPVPSRSSPPSGPPPMAPPPLPPHDHHPFPTGPLAPQLDRNIITGLHREADGPSPFAGLSEAERDREADKMYHLFQRLEANPILKAGAPTSDGGHRSLRDEMAHRVAAGDADAWERADAERERRVRLAEEEADEREALAEMARYRQRVGH</sequence>
<dbReference type="PANTHER" id="PTHR12425">
    <property type="entry name" value="SYNEMBRYN"/>
    <property type="match status" value="1"/>
</dbReference>
<dbReference type="Pfam" id="PF10165">
    <property type="entry name" value="Ric8"/>
    <property type="match status" value="1"/>
</dbReference>
<dbReference type="Proteomes" id="UP001233271">
    <property type="component" value="Chromosome 1"/>
</dbReference>
<feature type="compositionally biased region" description="Low complexity" evidence="4">
    <location>
        <begin position="346"/>
        <end position="357"/>
    </location>
</feature>
<name>A0AA48L1Q8_9TREE</name>
<evidence type="ECO:0000256" key="4">
    <source>
        <dbReference type="SAM" id="MobiDB-lite"/>
    </source>
</evidence>
<dbReference type="GO" id="GO:0005737">
    <property type="term" value="C:cytoplasm"/>
    <property type="evidence" value="ECO:0007669"/>
    <property type="project" value="TreeGrafter"/>
</dbReference>
<evidence type="ECO:0000313" key="5">
    <source>
        <dbReference type="EMBL" id="BEI87323.1"/>
    </source>
</evidence>
<reference evidence="5" key="1">
    <citation type="journal article" date="2023" name="BMC Genomics">
        <title>Chromosome-level genome assemblies of Cutaneotrichosporon spp. (Trichosporonales, Basidiomycota) reveal imbalanced evolution between nucleotide sequences and chromosome synteny.</title>
        <authorList>
            <person name="Kobayashi Y."/>
            <person name="Kayamori A."/>
            <person name="Aoki K."/>
            <person name="Shiwa Y."/>
            <person name="Matsutani M."/>
            <person name="Fujita N."/>
            <person name="Sugita T."/>
            <person name="Iwasaki W."/>
            <person name="Tanaka N."/>
            <person name="Takashima M."/>
        </authorList>
    </citation>
    <scope>NUCLEOTIDE SEQUENCE</scope>
    <source>
        <strain evidence="5">HIS019</strain>
    </source>
</reference>
<feature type="compositionally biased region" description="Polar residues" evidence="4">
    <location>
        <begin position="688"/>
        <end position="704"/>
    </location>
</feature>
<dbReference type="PANTHER" id="PTHR12425:SF5">
    <property type="entry name" value="SYNEMBRYN"/>
    <property type="match status" value="1"/>
</dbReference>
<dbReference type="RefSeq" id="XP_060452589.1">
    <property type="nucleotide sequence ID" value="XM_060600011.1"/>
</dbReference>
<feature type="compositionally biased region" description="Basic residues" evidence="4">
    <location>
        <begin position="367"/>
        <end position="376"/>
    </location>
</feature>
<gene>
    <name evidence="5" type="ORF">CcaverHIS019_0100410</name>
</gene>
<keyword evidence="2" id="KW-0344">Guanine-nucleotide releasing factor</keyword>
<feature type="region of interest" description="Disordered" evidence="4">
    <location>
        <begin position="561"/>
        <end position="749"/>
    </location>
</feature>
<feature type="compositionally biased region" description="Polar residues" evidence="4">
    <location>
        <begin position="603"/>
        <end position="618"/>
    </location>
</feature>
<evidence type="ECO:0000256" key="1">
    <source>
        <dbReference type="ARBA" id="ARBA00009049"/>
    </source>
</evidence>
<dbReference type="KEGG" id="ccac:CcaHIS019_0100410"/>
<feature type="compositionally biased region" description="Pro residues" evidence="4">
    <location>
        <begin position="717"/>
        <end position="729"/>
    </location>
</feature>
<organism evidence="5 6">
    <name type="scientific">Cutaneotrichosporon cavernicola</name>
    <dbReference type="NCBI Taxonomy" id="279322"/>
    <lineage>
        <taxon>Eukaryota</taxon>
        <taxon>Fungi</taxon>
        <taxon>Dikarya</taxon>
        <taxon>Basidiomycota</taxon>
        <taxon>Agaricomycotina</taxon>
        <taxon>Tremellomycetes</taxon>
        <taxon>Trichosporonales</taxon>
        <taxon>Trichosporonaceae</taxon>
        <taxon>Cutaneotrichosporon</taxon>
    </lineage>
</organism>
<evidence type="ECO:0000256" key="3">
    <source>
        <dbReference type="ARBA" id="ARBA00023186"/>
    </source>
</evidence>
<protein>
    <submittedName>
        <fullName evidence="5">Uncharacterized protein</fullName>
    </submittedName>
</protein>
<dbReference type="GO" id="GO:0005085">
    <property type="term" value="F:guanyl-nucleotide exchange factor activity"/>
    <property type="evidence" value="ECO:0007669"/>
    <property type="project" value="UniProtKB-KW"/>
</dbReference>
<dbReference type="InterPro" id="IPR019318">
    <property type="entry name" value="Gua_nucleotide_exch_fac_Ric8"/>
</dbReference>
<keyword evidence="6" id="KW-1185">Reference proteome</keyword>
<feature type="compositionally biased region" description="Basic and acidic residues" evidence="4">
    <location>
        <begin position="377"/>
        <end position="395"/>
    </location>
</feature>
<proteinExistence type="inferred from homology"/>
<dbReference type="AlphaFoldDB" id="A0AA48L1Q8"/>
<feature type="compositionally biased region" description="Low complexity" evidence="4">
    <location>
        <begin position="579"/>
        <end position="588"/>
    </location>
</feature>
<comment type="similarity">
    <text evidence="1">Belongs to the synembryn family.</text>
</comment>
<dbReference type="GO" id="GO:0007186">
    <property type="term" value="P:G protein-coupled receptor signaling pathway"/>
    <property type="evidence" value="ECO:0007669"/>
    <property type="project" value="TreeGrafter"/>
</dbReference>
<evidence type="ECO:0000256" key="2">
    <source>
        <dbReference type="ARBA" id="ARBA00022658"/>
    </source>
</evidence>
<feature type="region of interest" description="Disordered" evidence="4">
    <location>
        <begin position="338"/>
        <end position="404"/>
    </location>
</feature>